<keyword evidence="3" id="KW-1185">Reference proteome</keyword>
<feature type="non-terminal residue" evidence="2">
    <location>
        <position position="1"/>
    </location>
</feature>
<dbReference type="EMBL" id="LXQA010025492">
    <property type="protein sequence ID" value="MCH93663.1"/>
    <property type="molecule type" value="Genomic_DNA"/>
</dbReference>
<organism evidence="2 3">
    <name type="scientific">Trifolium medium</name>
    <dbReference type="NCBI Taxonomy" id="97028"/>
    <lineage>
        <taxon>Eukaryota</taxon>
        <taxon>Viridiplantae</taxon>
        <taxon>Streptophyta</taxon>
        <taxon>Embryophyta</taxon>
        <taxon>Tracheophyta</taxon>
        <taxon>Spermatophyta</taxon>
        <taxon>Magnoliopsida</taxon>
        <taxon>eudicotyledons</taxon>
        <taxon>Gunneridae</taxon>
        <taxon>Pentapetalae</taxon>
        <taxon>rosids</taxon>
        <taxon>fabids</taxon>
        <taxon>Fabales</taxon>
        <taxon>Fabaceae</taxon>
        <taxon>Papilionoideae</taxon>
        <taxon>50 kb inversion clade</taxon>
        <taxon>NPAAA clade</taxon>
        <taxon>Hologalegina</taxon>
        <taxon>IRL clade</taxon>
        <taxon>Trifolieae</taxon>
        <taxon>Trifolium</taxon>
    </lineage>
</organism>
<feature type="region of interest" description="Disordered" evidence="1">
    <location>
        <begin position="1"/>
        <end position="93"/>
    </location>
</feature>
<dbReference type="Proteomes" id="UP000265520">
    <property type="component" value="Unassembled WGS sequence"/>
</dbReference>
<comment type="caution">
    <text evidence="2">The sequence shown here is derived from an EMBL/GenBank/DDBJ whole genome shotgun (WGS) entry which is preliminary data.</text>
</comment>
<evidence type="ECO:0000313" key="3">
    <source>
        <dbReference type="Proteomes" id="UP000265520"/>
    </source>
</evidence>
<sequence length="93" mass="10717">KLNSTKVEEARKDEKLTSEGPRPGDRFKQLMELEARKKHQREEEKRKAEEAAAKANHEQTIEGRNQAEPREVLKTTTTNKQPHGEDPDLVTKD</sequence>
<name>A0A392N249_9FABA</name>
<accession>A0A392N249</accession>
<proteinExistence type="predicted"/>
<evidence type="ECO:0000256" key="1">
    <source>
        <dbReference type="SAM" id="MobiDB-lite"/>
    </source>
</evidence>
<protein>
    <submittedName>
        <fullName evidence="2">ALBINO3-like protein 1 chloroplastic-like</fullName>
    </submittedName>
</protein>
<dbReference type="AlphaFoldDB" id="A0A392N249"/>
<evidence type="ECO:0000313" key="2">
    <source>
        <dbReference type="EMBL" id="MCH93663.1"/>
    </source>
</evidence>
<reference evidence="2 3" key="1">
    <citation type="journal article" date="2018" name="Front. Plant Sci.">
        <title>Red Clover (Trifolium pratense) and Zigzag Clover (T. medium) - A Picture of Genomic Similarities and Differences.</title>
        <authorList>
            <person name="Dluhosova J."/>
            <person name="Istvanek J."/>
            <person name="Nedelnik J."/>
            <person name="Repkova J."/>
        </authorList>
    </citation>
    <scope>NUCLEOTIDE SEQUENCE [LARGE SCALE GENOMIC DNA]</scope>
    <source>
        <strain evidence="3">cv. 10/8</strain>
        <tissue evidence="2">Leaf</tissue>
    </source>
</reference>
<feature type="compositionally biased region" description="Basic and acidic residues" evidence="1">
    <location>
        <begin position="82"/>
        <end position="93"/>
    </location>
</feature>
<feature type="compositionally biased region" description="Basic and acidic residues" evidence="1">
    <location>
        <begin position="1"/>
        <end position="73"/>
    </location>
</feature>